<feature type="region of interest" description="Disordered" evidence="1">
    <location>
        <begin position="1649"/>
        <end position="1680"/>
    </location>
</feature>
<reference evidence="2" key="1">
    <citation type="journal article" date="2020" name="Nature">
        <title>Giant virus diversity and host interactions through global metagenomics.</title>
        <authorList>
            <person name="Schulz F."/>
            <person name="Roux S."/>
            <person name="Paez-Espino D."/>
            <person name="Jungbluth S."/>
            <person name="Walsh D.A."/>
            <person name="Denef V.J."/>
            <person name="McMahon K.D."/>
            <person name="Konstantinidis K.T."/>
            <person name="Eloe-Fadrosh E.A."/>
            <person name="Kyrpides N.C."/>
            <person name="Woyke T."/>
        </authorList>
    </citation>
    <scope>NUCLEOTIDE SEQUENCE</scope>
    <source>
        <strain evidence="2">GVMAG-S-1101165-84</strain>
    </source>
</reference>
<evidence type="ECO:0000256" key="1">
    <source>
        <dbReference type="SAM" id="MobiDB-lite"/>
    </source>
</evidence>
<accession>A0A6C0JZW7</accession>
<name>A0A6C0JZW7_9ZZZZ</name>
<protein>
    <submittedName>
        <fullName evidence="2">Uncharacterized protein</fullName>
    </submittedName>
</protein>
<evidence type="ECO:0000313" key="2">
    <source>
        <dbReference type="EMBL" id="QHU11345.1"/>
    </source>
</evidence>
<dbReference type="EMBL" id="MN740781">
    <property type="protein sequence ID" value="QHU11345.1"/>
    <property type="molecule type" value="Genomic_DNA"/>
</dbReference>
<sequence length="1680" mass="190252">MSDQSNPDPVVEEAIEVEDIEEAPVDAYDRHQVLELGDRAIIDSERYGVVWGTIYYRSNDMLRLRPDGAGNILYDFPRLYTEDEDSFAPDLGVKESYILLKRNKDRTDFIQQQDFRVGLLVDGIDKEGLVTATYQITAVNEEEDSIQIVNLEDESDVQDLAFGAVGIPEEAPFRILRISTKPKPVKEEEKGLELEEEGEEGEEEEEGEDEEDEDLEILDTDDFEVELEGQVLLPQQTIYKEATMSRKIIPENIQKSEALKDFLNMLDPNQQKDPKAIREFRILVETMTHMKRAIMELNPDGSFKGLQSPSASTLVDLLQKTTVPMGKPVLDVKKRLYALYKQQTAEDAPYQFENDGIPTISTTPSTTTFVETGATNQINFYATDQSHYERWERPWKTGNDSGLLMDLDQDTLFFRNVIPDMDESTLEAYERAPPKDKDDLIQPYPSVGLLHYGLETALSRTYRKGRKGDRHVLLASEMAPIRAYLLFPQAVAAHMGTKRSGSLALDMTRASTTPLNMVNILNEQALVPDSNKTDQIVALSISGNTLANIPLADYLEGMTIPGTGIGDMMNTLVDYGIPNLELTPEILAVLQVKITNYQNQLITSLNLAREAIKELEPPIPNPILPIESTPVLDTLFRSEMILVKILQAFTEQNPVLKNSDVARVAHFLRINGDYYQTAIGKQDLLLIPERDKAIKTIQLTMIHEDEQIKRNKREEGEVPVPNLCKHVAELKAVRKVREEVDRYVLLIAFLRTYQGKRSENWIDCNLCKKELLCVHDRLLIKAFLSPKERETIFKELHLHFSGGVFAGHYICRNCGQPIQEIGYDTNIQFDDSGKPMIGRAELKDKDALRASDLEAILGLPLEAEDEFEFEDVTHRKYYKIIREIAERVGIFMDQMQYESVIKKMVLLSNSWPDREEFVAMQEARAKKKRAAGQPFEMPDYDALIAKNTIGSAALHLLLEIQTRIPDYKPQFSLPNCEAGFGGYPLDDDEEQVEGLQYMACAIASIQREDEPWALARFYKIPSGKKREDQIAAILSYIKPILGDILDEQGASLTQKLSEKRVYLEAQQKDQIQRLTKPTEEVPSSFLPELVLPPVVEAAAEKETEPSQDPRSNARAWIRNAHELAKRTSNPIRGSFVSDITCCRIGVQTPGAFWQSKADLAPLPFASRQLTPAKRGSFQQFNFEARNHDPMVVDIPKDLTYRLFLHTCAKGDTKGSPHEIGATNQCRLCHFQLPEHPSLITPDKAKTAVTEAEIDESQEAFQELLDLVHRKNSIAATVEESEARTWVQVLEELRDLTPMPLPNWPTLFSDTIKALNRLKGNNGMEVNSGDVAEATAELSNAVSAAETFVQEIIVSKGKYKNPVKKHEILEKLGTLPWHNFVQAMETYLITPAKTLLNQYDTERLEFFFDPQTIPNHVKKYAPSHMQDLRNVLDEDHAVLNTFVEDLNTDEKQFARDKLAQYVKQMSAIALLKNRLRPIYFIGGADTFQHIQQAFLYGPLADLFNSSKLPDVEREEEDVPLTKKGLALFDTSVGMLIKIMGANLDQFSKHRLGYSDDELREIIQERAEREKQNILSKLDKMSDEERRAATLNMRLGLGRYNVDKLKSIIKYSAEQIELERREGEEAGIIMSLSRSRIGEDDMDVEGIFGEEEEEGGFDEEAAEAAEGFDDHHGSGEAAEFDE</sequence>
<feature type="compositionally biased region" description="Acidic residues" evidence="1">
    <location>
        <begin position="1649"/>
        <end position="1665"/>
    </location>
</feature>
<organism evidence="2">
    <name type="scientific">viral metagenome</name>
    <dbReference type="NCBI Taxonomy" id="1070528"/>
    <lineage>
        <taxon>unclassified sequences</taxon>
        <taxon>metagenomes</taxon>
        <taxon>organismal metagenomes</taxon>
    </lineage>
</organism>
<proteinExistence type="predicted"/>
<feature type="region of interest" description="Disordered" evidence="1">
    <location>
        <begin position="186"/>
        <end position="215"/>
    </location>
</feature>
<feature type="compositionally biased region" description="Acidic residues" evidence="1">
    <location>
        <begin position="194"/>
        <end position="215"/>
    </location>
</feature>